<keyword evidence="5 8" id="KW-0812">Transmembrane</keyword>
<dbReference type="GO" id="GO:0005886">
    <property type="term" value="C:plasma membrane"/>
    <property type="evidence" value="ECO:0007669"/>
    <property type="project" value="UniProtKB-SubCell"/>
</dbReference>
<evidence type="ECO:0000256" key="4">
    <source>
        <dbReference type="ARBA" id="ARBA00022475"/>
    </source>
</evidence>
<dbReference type="Proteomes" id="UP000297951">
    <property type="component" value="Unassembled WGS sequence"/>
</dbReference>
<feature type="transmembrane region" description="Helical" evidence="8">
    <location>
        <begin position="193"/>
        <end position="217"/>
    </location>
</feature>
<dbReference type="OrthoDB" id="9761056at2"/>
<feature type="transmembrane region" description="Helical" evidence="8">
    <location>
        <begin position="250"/>
        <end position="272"/>
    </location>
</feature>
<evidence type="ECO:0000313" key="10">
    <source>
        <dbReference type="Proteomes" id="UP000297951"/>
    </source>
</evidence>
<dbReference type="GO" id="GO:0015295">
    <property type="term" value="F:solute:proton symporter activity"/>
    <property type="evidence" value="ECO:0007669"/>
    <property type="project" value="TreeGrafter"/>
</dbReference>
<protein>
    <recommendedName>
        <fullName evidence="8">L-lactate permease</fullName>
    </recommendedName>
</protein>
<dbReference type="InterPro" id="IPR003804">
    <property type="entry name" value="Lactate_perm"/>
</dbReference>
<dbReference type="NCBIfam" id="TIGR00795">
    <property type="entry name" value="lctP"/>
    <property type="match status" value="1"/>
</dbReference>
<keyword evidence="7 8" id="KW-0472">Membrane</keyword>
<reference evidence="9 10" key="1">
    <citation type="submission" date="2019-03" db="EMBL/GenBank/DDBJ databases">
        <title>Diversity of the mouse oral microbiome.</title>
        <authorList>
            <person name="Joseph S."/>
            <person name="Aduse-Opoku J."/>
            <person name="Curtis M."/>
            <person name="Wade W."/>
            <person name="Hashim A."/>
        </authorList>
    </citation>
    <scope>NUCLEOTIDE SEQUENCE [LARGE SCALE GENOMIC DNA]</scope>
    <source>
        <strain evidence="10">irhom_31</strain>
    </source>
</reference>
<feature type="transmembrane region" description="Helical" evidence="8">
    <location>
        <begin position="529"/>
        <end position="557"/>
    </location>
</feature>
<name>A0A4Y9F3D7_9MICC</name>
<dbReference type="PANTHER" id="PTHR30003">
    <property type="entry name" value="L-LACTATE PERMEASE"/>
    <property type="match status" value="1"/>
</dbReference>
<feature type="transmembrane region" description="Helical" evidence="8">
    <location>
        <begin position="226"/>
        <end position="244"/>
    </location>
</feature>
<evidence type="ECO:0000256" key="6">
    <source>
        <dbReference type="ARBA" id="ARBA00022989"/>
    </source>
</evidence>
<evidence type="ECO:0000313" key="9">
    <source>
        <dbReference type="EMBL" id="TFU22381.1"/>
    </source>
</evidence>
<keyword evidence="4 8" id="KW-1003">Cell membrane</keyword>
<feature type="transmembrane region" description="Helical" evidence="8">
    <location>
        <begin position="364"/>
        <end position="381"/>
    </location>
</feature>
<feature type="transmembrane region" description="Helical" evidence="8">
    <location>
        <begin position="43"/>
        <end position="64"/>
    </location>
</feature>
<accession>A0A4Y9F3D7</accession>
<dbReference type="STRING" id="85336.A7979_03660"/>
<feature type="transmembrane region" description="Helical" evidence="8">
    <location>
        <begin position="401"/>
        <end position="422"/>
    </location>
</feature>
<feature type="transmembrane region" description="Helical" evidence="8">
    <location>
        <begin position="12"/>
        <end position="36"/>
    </location>
</feature>
<dbReference type="GO" id="GO:0015129">
    <property type="term" value="F:lactate transmembrane transporter activity"/>
    <property type="evidence" value="ECO:0007669"/>
    <property type="project" value="UniProtKB-UniRule"/>
</dbReference>
<evidence type="ECO:0000256" key="8">
    <source>
        <dbReference type="RuleBase" id="RU365092"/>
    </source>
</evidence>
<evidence type="ECO:0000256" key="1">
    <source>
        <dbReference type="ARBA" id="ARBA00004651"/>
    </source>
</evidence>
<comment type="similarity">
    <text evidence="2 8">Belongs to the lactate permease family.</text>
</comment>
<organism evidence="9 10">
    <name type="scientific">Rothia nasimurium</name>
    <dbReference type="NCBI Taxonomy" id="85336"/>
    <lineage>
        <taxon>Bacteria</taxon>
        <taxon>Bacillati</taxon>
        <taxon>Actinomycetota</taxon>
        <taxon>Actinomycetes</taxon>
        <taxon>Micrococcales</taxon>
        <taxon>Micrococcaceae</taxon>
        <taxon>Rothia</taxon>
    </lineage>
</organism>
<feature type="transmembrane region" description="Helical" evidence="8">
    <location>
        <begin position="161"/>
        <end position="181"/>
    </location>
</feature>
<dbReference type="EMBL" id="SPQC01000018">
    <property type="protein sequence ID" value="TFU22381.1"/>
    <property type="molecule type" value="Genomic_DNA"/>
</dbReference>
<dbReference type="RefSeq" id="WP_135012545.1">
    <property type="nucleotide sequence ID" value="NZ_JADGLK010000018.1"/>
</dbReference>
<comment type="caution">
    <text evidence="9">The sequence shown here is derived from an EMBL/GenBank/DDBJ whole genome shotgun (WGS) entry which is preliminary data.</text>
</comment>
<feature type="transmembrane region" description="Helical" evidence="8">
    <location>
        <begin position="76"/>
        <end position="99"/>
    </location>
</feature>
<sequence length="564" mass="59852">MENTYTAVTDAVGGSLALSALVSTLPLLAFFIMLLGLKARAHVAGLVSLLVALLVAIFGFGMPWDLAGMSAFRGGIYGLFPIVWVILMAIWFYQVTVLSGRFEDLRRTFDLIGGGDLRIQAILIAFCFGGLLEALAGFGAPVAITATMILALGVKPLKAATTVLIANTAPVAFGAVAIPITTAGEVGGKDATVIAALIGHQAPFIAFFVPFILLWILDGVKGLKDAWMHAAVIGASFAIAQWWAATYFVYQLTDVVACIVSIAAAVVFLRFVKPRGVEGIRERYGITAPLEVEHLPGRRIWMALMPYLVVVIIFGVANLYTPLVDWMKTTAIKFDIPLLAERLLTASGDPVNSAYTWSWLNNPGTYLLISGILVAILYAIFNENGKYKLSIADAFKEIGAVAYKMRWSAATIALVLALAFVMNYSGQTVAIGEYVASLGVAYAFLAPVLGWVGTAVTGSDTSANALFSKLQVTAAEHLQEGGMTGAHPELMLAANTTGGVVGKMISPQSLAIAATSVNMEGKESEIFKAVLGWSFILLLAVCALVFLQATVLSGLLVEPYLTGH</sequence>
<gene>
    <name evidence="9" type="ORF">E4U03_06305</name>
</gene>
<keyword evidence="6 8" id="KW-1133">Transmembrane helix</keyword>
<dbReference type="PANTHER" id="PTHR30003:SF0">
    <property type="entry name" value="GLYCOLATE PERMEASE GLCA-RELATED"/>
    <property type="match status" value="1"/>
</dbReference>
<comment type="function">
    <text evidence="8">Uptake of L-lactate across the membrane. Can also transport D-lactate and glycolate.</text>
</comment>
<comment type="subcellular location">
    <subcellularLocation>
        <location evidence="1 8">Cell membrane</location>
        <topology evidence="1 8">Multi-pass membrane protein</topology>
    </subcellularLocation>
</comment>
<dbReference type="Pfam" id="PF02652">
    <property type="entry name" value="Lactate_perm"/>
    <property type="match status" value="1"/>
</dbReference>
<evidence type="ECO:0000256" key="3">
    <source>
        <dbReference type="ARBA" id="ARBA00022448"/>
    </source>
</evidence>
<evidence type="ECO:0000256" key="2">
    <source>
        <dbReference type="ARBA" id="ARBA00010100"/>
    </source>
</evidence>
<proteinExistence type="inferred from homology"/>
<evidence type="ECO:0000256" key="5">
    <source>
        <dbReference type="ARBA" id="ARBA00022692"/>
    </source>
</evidence>
<keyword evidence="3 8" id="KW-0813">Transport</keyword>
<feature type="transmembrane region" description="Helical" evidence="8">
    <location>
        <begin position="434"/>
        <end position="452"/>
    </location>
</feature>
<evidence type="ECO:0000256" key="7">
    <source>
        <dbReference type="ARBA" id="ARBA00023136"/>
    </source>
</evidence>
<dbReference type="AlphaFoldDB" id="A0A4Y9F3D7"/>
<feature type="transmembrane region" description="Helical" evidence="8">
    <location>
        <begin position="300"/>
        <end position="320"/>
    </location>
</feature>